<dbReference type="AlphaFoldDB" id="A0AAD4LA92"/>
<accession>A0AAD4LA92</accession>
<keyword evidence="2" id="KW-1185">Reference proteome</keyword>
<proteinExistence type="predicted"/>
<evidence type="ECO:0000313" key="1">
    <source>
        <dbReference type="EMBL" id="KAH8986371.1"/>
    </source>
</evidence>
<comment type="caution">
    <text evidence="1">The sequence shown here is derived from an EMBL/GenBank/DDBJ whole genome shotgun (WGS) entry which is preliminary data.</text>
</comment>
<sequence length="223" mass="25105">MYLSTTVVGLRSIPGCPSSSQAHQSNMRTVSTGHLILPISLSQSVMAAMWGRAGYHVYVLLTLFFISSSEFVKFSEEHLCSLTRRPILLREGRLFLLHLVLACTPQLSNPPSRRPPTSYLTAAPWPRVWRTVPCHILAPLSGPPGIWLLDCSIVDRGMVVPQRMWSPHSALDRRRQSNFFKYGLTVVPDESIYSDLLPNSFQEALGLDSRLPSLLQVCRDQYR</sequence>
<organism evidence="1 2">
    <name type="scientific">Lactarius akahatsu</name>
    <dbReference type="NCBI Taxonomy" id="416441"/>
    <lineage>
        <taxon>Eukaryota</taxon>
        <taxon>Fungi</taxon>
        <taxon>Dikarya</taxon>
        <taxon>Basidiomycota</taxon>
        <taxon>Agaricomycotina</taxon>
        <taxon>Agaricomycetes</taxon>
        <taxon>Russulales</taxon>
        <taxon>Russulaceae</taxon>
        <taxon>Lactarius</taxon>
    </lineage>
</organism>
<reference evidence="1" key="1">
    <citation type="submission" date="2022-01" db="EMBL/GenBank/DDBJ databases">
        <title>Comparative genomics reveals a dynamic genome evolution in the ectomycorrhizal milk-cap (Lactarius) mushrooms.</title>
        <authorList>
            <consortium name="DOE Joint Genome Institute"/>
            <person name="Lebreton A."/>
            <person name="Tang N."/>
            <person name="Kuo A."/>
            <person name="LaButti K."/>
            <person name="Drula E."/>
            <person name="Barry K."/>
            <person name="Clum A."/>
            <person name="Lipzen A."/>
            <person name="Mousain D."/>
            <person name="Ng V."/>
            <person name="Wang R."/>
            <person name="Wang X."/>
            <person name="Dai Y."/>
            <person name="Henrissat B."/>
            <person name="Grigoriev I.V."/>
            <person name="Guerin-Laguette A."/>
            <person name="Yu F."/>
            <person name="Martin F.M."/>
        </authorList>
    </citation>
    <scope>NUCLEOTIDE SEQUENCE</scope>
    <source>
        <strain evidence="1">QP</strain>
    </source>
</reference>
<gene>
    <name evidence="1" type="ORF">EDB92DRAFT_1272785</name>
</gene>
<dbReference type="Proteomes" id="UP001201163">
    <property type="component" value="Unassembled WGS sequence"/>
</dbReference>
<protein>
    <submittedName>
        <fullName evidence="1">Uncharacterized protein</fullName>
    </submittedName>
</protein>
<evidence type="ECO:0000313" key="2">
    <source>
        <dbReference type="Proteomes" id="UP001201163"/>
    </source>
</evidence>
<name>A0AAD4LA92_9AGAM</name>
<dbReference type="EMBL" id="JAKELL010000055">
    <property type="protein sequence ID" value="KAH8986371.1"/>
    <property type="molecule type" value="Genomic_DNA"/>
</dbReference>